<keyword evidence="2" id="KW-1185">Reference proteome</keyword>
<sequence>MNVKEHQQGRSAISCPGAHAAMTGASVAARRFEAHVTGAEWMIFSKMAS</sequence>
<reference evidence="2" key="1">
    <citation type="journal article" date="2019" name="Int. J. Syst. Evol. Microbiol.">
        <title>The Global Catalogue of Microorganisms (GCM) 10K type strain sequencing project: providing services to taxonomists for standard genome sequencing and annotation.</title>
        <authorList>
            <consortium name="The Broad Institute Genomics Platform"/>
            <consortium name="The Broad Institute Genome Sequencing Center for Infectious Disease"/>
            <person name="Wu L."/>
            <person name="Ma J."/>
        </authorList>
    </citation>
    <scope>NUCLEOTIDE SEQUENCE [LARGE SCALE GENOMIC DNA]</scope>
    <source>
        <strain evidence="2">CCUG 56401</strain>
    </source>
</reference>
<accession>A0ABW3G190</accession>
<dbReference type="RefSeq" id="WP_263252089.1">
    <property type="nucleotide sequence ID" value="NZ_BAABLT010000053.1"/>
</dbReference>
<gene>
    <name evidence="1" type="ORF">ACFQ16_30130</name>
</gene>
<name>A0ABW3G190_9PSEU</name>
<dbReference type="EMBL" id="JBHTIW010000054">
    <property type="protein sequence ID" value="MFD0924023.1"/>
    <property type="molecule type" value="Genomic_DNA"/>
</dbReference>
<protein>
    <submittedName>
        <fullName evidence="1">Uncharacterized protein</fullName>
    </submittedName>
</protein>
<evidence type="ECO:0000313" key="2">
    <source>
        <dbReference type="Proteomes" id="UP001597018"/>
    </source>
</evidence>
<comment type="caution">
    <text evidence="1">The sequence shown here is derived from an EMBL/GenBank/DDBJ whole genome shotgun (WGS) entry which is preliminary data.</text>
</comment>
<dbReference type="Proteomes" id="UP001597018">
    <property type="component" value="Unassembled WGS sequence"/>
</dbReference>
<organism evidence="1 2">
    <name type="scientific">Saccharopolyspora rosea</name>
    <dbReference type="NCBI Taxonomy" id="524884"/>
    <lineage>
        <taxon>Bacteria</taxon>
        <taxon>Bacillati</taxon>
        <taxon>Actinomycetota</taxon>
        <taxon>Actinomycetes</taxon>
        <taxon>Pseudonocardiales</taxon>
        <taxon>Pseudonocardiaceae</taxon>
        <taxon>Saccharopolyspora</taxon>
    </lineage>
</organism>
<proteinExistence type="predicted"/>
<evidence type="ECO:0000313" key="1">
    <source>
        <dbReference type="EMBL" id="MFD0924023.1"/>
    </source>
</evidence>